<sequence length="89" mass="9242">MANYMQLAATQQVKVGAGKLYGIFVSATSSGTLVVYDSGAASTSDPKISNTITLTAGNSYLNFPAGLFFNKGLYIVLGGTSAQFTVAYE</sequence>
<protein>
    <submittedName>
        <fullName evidence="1">Uncharacterized protein</fullName>
    </submittedName>
</protein>
<accession>A0A6J5LIM0</accession>
<name>A0A6J5LIM0_9CAUD</name>
<evidence type="ECO:0000313" key="1">
    <source>
        <dbReference type="EMBL" id="CAB4134021.1"/>
    </source>
</evidence>
<proteinExistence type="predicted"/>
<organism evidence="1">
    <name type="scientific">uncultured Caudovirales phage</name>
    <dbReference type="NCBI Taxonomy" id="2100421"/>
    <lineage>
        <taxon>Viruses</taxon>
        <taxon>Duplodnaviria</taxon>
        <taxon>Heunggongvirae</taxon>
        <taxon>Uroviricota</taxon>
        <taxon>Caudoviricetes</taxon>
        <taxon>Peduoviridae</taxon>
        <taxon>Maltschvirus</taxon>
        <taxon>Maltschvirus maltsch</taxon>
    </lineage>
</organism>
<gene>
    <name evidence="1" type="ORF">UFOVP266_8</name>
</gene>
<reference evidence="1" key="1">
    <citation type="submission" date="2020-04" db="EMBL/GenBank/DDBJ databases">
        <authorList>
            <person name="Chiriac C."/>
            <person name="Salcher M."/>
            <person name="Ghai R."/>
            <person name="Kavagutti S V."/>
        </authorList>
    </citation>
    <scope>NUCLEOTIDE SEQUENCE</scope>
</reference>
<dbReference type="EMBL" id="LR796280">
    <property type="protein sequence ID" value="CAB4134021.1"/>
    <property type="molecule type" value="Genomic_DNA"/>
</dbReference>